<reference evidence="1" key="1">
    <citation type="submission" date="2023-04" db="EMBL/GenBank/DDBJ databases">
        <title>The human skin virome in hidradenitis suppurativa patients.</title>
        <authorList>
            <person name="Jansen D."/>
        </authorList>
    </citation>
    <scope>NUCLEOTIDE SEQUENCE</scope>
    <source>
        <strain evidence="1">VC3_JansenPhageK</strain>
    </source>
</reference>
<sequence>MYKKIQKLQIITYPTFLSDRFIGEKLCSII</sequence>
<organism evidence="1">
    <name type="scientific">Staphylococcus phage HS14</name>
    <dbReference type="NCBI Taxonomy" id="3056404"/>
    <lineage>
        <taxon>Viruses</taxon>
    </lineage>
</organism>
<accession>A0AA49X2Q2</accession>
<evidence type="ECO:0000313" key="1">
    <source>
        <dbReference type="EMBL" id="WLJ25983.1"/>
    </source>
</evidence>
<protein>
    <submittedName>
        <fullName evidence="1">Uncharacterized protein</fullName>
    </submittedName>
</protein>
<proteinExistence type="predicted"/>
<name>A0AA49X2Q2_9VIRU</name>
<dbReference type="EMBL" id="OQ890320">
    <property type="protein sequence ID" value="WLJ25983.1"/>
    <property type="molecule type" value="Genomic_DNA"/>
</dbReference>